<dbReference type="NCBIfam" id="NF046037">
    <property type="entry name" value="carphisopro"/>
    <property type="match status" value="1"/>
</dbReference>
<dbReference type="Proteomes" id="UP000759443">
    <property type="component" value="Unassembled WGS sequence"/>
</dbReference>
<evidence type="ECO:0000313" key="1">
    <source>
        <dbReference type="EMBL" id="MBP1852141.1"/>
    </source>
</evidence>
<evidence type="ECO:0008006" key="3">
    <source>
        <dbReference type="Google" id="ProtNLM"/>
    </source>
</evidence>
<reference evidence="1 2" key="1">
    <citation type="submission" date="2021-03" db="EMBL/GenBank/DDBJ databases">
        <title>Genomic Encyclopedia of Type Strains, Phase IV (KMG-IV): sequencing the most valuable type-strain genomes for metagenomic binning, comparative biology and taxonomic classification.</title>
        <authorList>
            <person name="Goeker M."/>
        </authorList>
    </citation>
    <scope>NUCLEOTIDE SEQUENCE [LARGE SCALE GENOMIC DNA]</scope>
    <source>
        <strain evidence="1 2">DSM 21600</strain>
    </source>
</reference>
<protein>
    <recommendedName>
        <fullName evidence="3">Transcriptional regulator</fullName>
    </recommendedName>
</protein>
<name>A0ABS4E2J4_9HYPH</name>
<gene>
    <name evidence="1" type="ORF">J2Z17_003596</name>
</gene>
<keyword evidence="2" id="KW-1185">Reference proteome</keyword>
<accession>A0ABS4E2J4</accession>
<dbReference type="RefSeq" id="WP_209946988.1">
    <property type="nucleotide sequence ID" value="NZ_JAGGJU010000010.1"/>
</dbReference>
<dbReference type="EMBL" id="JAGGJU010000010">
    <property type="protein sequence ID" value="MBP1852141.1"/>
    <property type="molecule type" value="Genomic_DNA"/>
</dbReference>
<proteinExistence type="predicted"/>
<comment type="caution">
    <text evidence="1">The sequence shown here is derived from an EMBL/GenBank/DDBJ whole genome shotgun (WGS) entry which is preliminary data.</text>
</comment>
<dbReference type="InterPro" id="IPR059216">
    <property type="entry name" value="LeuA_carph_isopro_dom"/>
</dbReference>
<sequence length="87" mass="9397">MNEPPTISTIIAEAGGPSSIERLAIASNAKISRDAVYKWAKTGIPDRHWSIILALTAYGADDLYRANCAARRKGEVVDQTILPESAQ</sequence>
<evidence type="ECO:0000313" key="2">
    <source>
        <dbReference type="Proteomes" id="UP000759443"/>
    </source>
</evidence>
<organism evidence="1 2">
    <name type="scientific">Rhizobium halophytocola</name>
    <dbReference type="NCBI Taxonomy" id="735519"/>
    <lineage>
        <taxon>Bacteria</taxon>
        <taxon>Pseudomonadati</taxon>
        <taxon>Pseudomonadota</taxon>
        <taxon>Alphaproteobacteria</taxon>
        <taxon>Hyphomicrobiales</taxon>
        <taxon>Rhizobiaceae</taxon>
        <taxon>Rhizobium/Agrobacterium group</taxon>
        <taxon>Rhizobium</taxon>
    </lineage>
</organism>